<keyword evidence="7" id="KW-0012">Acyltransferase</keyword>
<evidence type="ECO:0000313" key="13">
    <source>
        <dbReference type="Proteomes" id="UP000191500"/>
    </source>
</evidence>
<accession>A0A1V6UYL8</accession>
<dbReference type="Gene3D" id="3.40.50.720">
    <property type="entry name" value="NAD(P)-binding Rossmann-like Domain"/>
    <property type="match status" value="2"/>
</dbReference>
<organism evidence="12 13">
    <name type="scientific">Penicillium coprophilum</name>
    <dbReference type="NCBI Taxonomy" id="36646"/>
    <lineage>
        <taxon>Eukaryota</taxon>
        <taxon>Fungi</taxon>
        <taxon>Dikarya</taxon>
        <taxon>Ascomycota</taxon>
        <taxon>Pezizomycotina</taxon>
        <taxon>Eurotiomycetes</taxon>
        <taxon>Eurotiomycetidae</taxon>
        <taxon>Eurotiales</taxon>
        <taxon>Aspergillaceae</taxon>
        <taxon>Penicillium</taxon>
    </lineage>
</organism>
<dbReference type="Gene3D" id="3.40.366.10">
    <property type="entry name" value="Malonyl-Coenzyme A Acyl Carrier Protein, domain 2"/>
    <property type="match status" value="1"/>
</dbReference>
<dbReference type="SUPFAM" id="SSF51735">
    <property type="entry name" value="NAD(P)-binding Rossmann-fold domains"/>
    <property type="match status" value="2"/>
</dbReference>
<name>A0A1V6UYL8_9EURO</name>
<dbReference type="GO" id="GO:0031177">
    <property type="term" value="F:phosphopantetheine binding"/>
    <property type="evidence" value="ECO:0007669"/>
    <property type="project" value="InterPro"/>
</dbReference>
<dbReference type="SUPFAM" id="SSF55048">
    <property type="entry name" value="Probable ACP-binding domain of malonyl-CoA ACP transacylase"/>
    <property type="match status" value="1"/>
</dbReference>
<dbReference type="Gene3D" id="3.90.180.10">
    <property type="entry name" value="Medium-chain alcohol dehydrogenases, catalytic domain"/>
    <property type="match status" value="1"/>
</dbReference>
<dbReference type="SMART" id="SM00829">
    <property type="entry name" value="PKS_ER"/>
    <property type="match status" value="1"/>
</dbReference>
<feature type="domain" description="PKS/mFAS DH" evidence="11">
    <location>
        <begin position="935"/>
        <end position="1244"/>
    </location>
</feature>
<dbReference type="PROSITE" id="PS52019">
    <property type="entry name" value="PKS_MFAS_DH"/>
    <property type="match status" value="1"/>
</dbReference>
<dbReference type="InterPro" id="IPR011032">
    <property type="entry name" value="GroES-like_sf"/>
</dbReference>
<dbReference type="Gene3D" id="3.10.129.110">
    <property type="entry name" value="Polyketide synthase dehydratase"/>
    <property type="match status" value="1"/>
</dbReference>
<dbReference type="GO" id="GO:0008168">
    <property type="term" value="F:methyltransferase activity"/>
    <property type="evidence" value="ECO:0007669"/>
    <property type="project" value="UniProtKB-KW"/>
</dbReference>
<dbReference type="InterPro" id="IPR020806">
    <property type="entry name" value="PKS_PP-bd"/>
</dbReference>
<dbReference type="InterPro" id="IPR049551">
    <property type="entry name" value="PKS_DH_C"/>
</dbReference>
<evidence type="ECO:0000256" key="3">
    <source>
        <dbReference type="ARBA" id="ARBA00022679"/>
    </source>
</evidence>
<proteinExistence type="predicted"/>
<keyword evidence="6" id="KW-0511">Multifunctional enzyme</keyword>
<comment type="caution">
    <text evidence="12">The sequence shown here is derived from an EMBL/GenBank/DDBJ whole genome shotgun (WGS) entry which is preliminary data.</text>
</comment>
<dbReference type="SUPFAM" id="SSF52151">
    <property type="entry name" value="FabD/lysophospholipase-like"/>
    <property type="match status" value="1"/>
</dbReference>
<dbReference type="SMART" id="SM00825">
    <property type="entry name" value="PKS_KS"/>
    <property type="match status" value="1"/>
</dbReference>
<dbReference type="Pfam" id="PF08659">
    <property type="entry name" value="KR"/>
    <property type="match status" value="1"/>
</dbReference>
<keyword evidence="3" id="KW-0808">Transferase</keyword>
<evidence type="ECO:0000256" key="8">
    <source>
        <dbReference type="PROSITE-ProRule" id="PRU01363"/>
    </source>
</evidence>
<feature type="active site" description="Proton donor; for dehydratase activity" evidence="8">
    <location>
        <position position="1157"/>
    </location>
</feature>
<feature type="active site" description="Proton acceptor; for dehydratase activity" evidence="8">
    <location>
        <position position="967"/>
    </location>
</feature>
<dbReference type="InterPro" id="IPR049900">
    <property type="entry name" value="PKS_mFAS_DH"/>
</dbReference>
<dbReference type="GO" id="GO:0032259">
    <property type="term" value="P:methylation"/>
    <property type="evidence" value="ECO:0007669"/>
    <property type="project" value="UniProtKB-KW"/>
</dbReference>
<dbReference type="GO" id="GO:1901336">
    <property type="term" value="P:lactone biosynthetic process"/>
    <property type="evidence" value="ECO:0007669"/>
    <property type="project" value="UniProtKB-ARBA"/>
</dbReference>
<feature type="domain" description="Carrier" evidence="9">
    <location>
        <begin position="2311"/>
        <end position="2389"/>
    </location>
</feature>
<dbReference type="PANTHER" id="PTHR43775">
    <property type="entry name" value="FATTY ACID SYNTHASE"/>
    <property type="match status" value="1"/>
</dbReference>
<dbReference type="InterPro" id="IPR036291">
    <property type="entry name" value="NAD(P)-bd_dom_sf"/>
</dbReference>
<dbReference type="Pfam" id="PF21089">
    <property type="entry name" value="PKS_DH_N"/>
    <property type="match status" value="1"/>
</dbReference>
<dbReference type="SMART" id="SM00823">
    <property type="entry name" value="PKS_PP"/>
    <property type="match status" value="1"/>
</dbReference>
<dbReference type="Pfam" id="PF00698">
    <property type="entry name" value="Acyl_transf_1"/>
    <property type="match status" value="1"/>
</dbReference>
<dbReference type="SUPFAM" id="SSF53901">
    <property type="entry name" value="Thiolase-like"/>
    <property type="match status" value="1"/>
</dbReference>
<dbReference type="InterPro" id="IPR016036">
    <property type="entry name" value="Malonyl_transacylase_ACP-bd"/>
</dbReference>
<keyword evidence="5" id="KW-0560">Oxidoreductase</keyword>
<evidence type="ECO:0000256" key="7">
    <source>
        <dbReference type="ARBA" id="ARBA00023315"/>
    </source>
</evidence>
<dbReference type="InterPro" id="IPR013154">
    <property type="entry name" value="ADH-like_N"/>
</dbReference>
<dbReference type="PROSITE" id="PS50075">
    <property type="entry name" value="CARRIER"/>
    <property type="match status" value="1"/>
</dbReference>
<dbReference type="InterPro" id="IPR020843">
    <property type="entry name" value="ER"/>
</dbReference>
<dbReference type="InterPro" id="IPR049552">
    <property type="entry name" value="PKS_DH_N"/>
</dbReference>
<dbReference type="InterPro" id="IPR016035">
    <property type="entry name" value="Acyl_Trfase/lysoPLipase"/>
</dbReference>
<dbReference type="InterPro" id="IPR014043">
    <property type="entry name" value="Acyl_transferase_dom"/>
</dbReference>
<dbReference type="CDD" id="cd00833">
    <property type="entry name" value="PKS"/>
    <property type="match status" value="1"/>
</dbReference>
<dbReference type="InterPro" id="IPR056501">
    <property type="entry name" value="NAD-bd_HRPKS_sdrA"/>
</dbReference>
<dbReference type="SUPFAM" id="SSF50129">
    <property type="entry name" value="GroES-like"/>
    <property type="match status" value="1"/>
</dbReference>
<dbReference type="InterPro" id="IPR020841">
    <property type="entry name" value="PKS_Beta-ketoAc_synthase_dom"/>
</dbReference>
<dbReference type="STRING" id="36646.A0A1V6UYL8"/>
<keyword evidence="13" id="KW-1185">Reference proteome</keyword>
<sequence length="2392" mass="259055">MSDSEPVVVGFPTTPTSTNISPSVINDMVNGVDDIGDSLEIDPPCIVGMACRLPGDIRSPSDLWKFLIEGKSAQGPVPADRYNIKGFYHPDGNRSGSMNVPGGYFINEDIRQFDNGFFGINNLEATYMDPQQRKLLEVVFECLESAGTSMASVSGSNTGVYVGNFSVDYQPMQTRDTDYLHRYTSTGSGATIMSNRISHVFNLHGPSFTLDTACSSSVYALHQALVAMKAGDCDSFIVASANLIMSPELHIGAAKGGVLSPTGTCHTFDASADGYGRAEGVNAIYVKRLSAALRDGNPIQGIIRGSAVNANGRTPGISLPSGKLQETVMRKAYANAGLNPAGTDYVECHGTGTPVGDPIEVNAVGNCFSPRQGAPLLIGSVKTNVGHSEAASGLTSVLKVVKAFQNGKIPPSYGVVKLNPKLVLEECNMKIATKVEEWPRALRRASINSFGYGGANAHIILEATESYLGQSCMSQSISYIGNQTGVPQLLLLPVSASSPQSLEARIQQLSQTPTQGSLQTLAHTLTKGRDSLRNRSFLLASADGKLSAVDEAPRGSGAEKALPVSFVFTGQGAQFAGMAKELLLQNEHFRNTIRGLDAVLKTLPAPQAPSWTLEQTLLDAPSVSCINEVTHSQPICTAVQIGLVDLLRSWGVSPTSVVGHSSGEIAAAYAAGLLTSTQAILVAYYRGHAVAELQAKGAMMAAGVGAEAAKALIEKKGLEGQVRVACINAPESVTLSGSPDAIEILQQEFQEEKKFARLLETGGRAYHSHMMKEIGPRYQELLTPLFHPSDALTSPAVAVKMYSSVGHNPEDLMILNHHTNMAAYWRQNLEQPVQFSSALATLAEDGQRHLIEIGPHSALKGPIQQIHAELCLKKLAGTLFVHGHDLNLAQVNSLPRSGLQTLHDLPPYQWDYSSGLRWSEPRASVEIRNRKHLRHELLGTLALTGNGIDYTWRNLLRPSEMPWIQDHKLEDQVVFPATGYMALAIEAVSQITGAKDKRRGDFAFEFRSVSISTALVVPDENDAASKDLELHTTMSLRKISTTNSSADWHDFSISSWAAGQTTVHCTGSIRLTEPRKTGGGESTTVENHENFEAWSMGRWYSKWQQEGLCFGPHFQSLTSFQTDAGRTRSEAISVTQLEPPVAETGGTDYAVHPITIDACIQAAILGGTAGHLSSLKAYLPVFISQCRIQPVQASGPTEVEIHSRSVETGFSSRRVDSTLWDTRGTPVVELKDVRMSLYTGKNVPQQQADDSGPLSLYMQRQPALRVHWKPDVSRLSSIAEDKVREYVADFVDRQPEDLRDDESLSIIGAIVDLVGHKTPRMRVLELGGDGVGYKAKQWLNIVDEDTAFSRCQSWHSGQLNDEGMLSIEDGHEGPFEVLILPAHATSKQIWTQASEEIASLIAEQGVIVTRKSTEGTDALTSAGFDVIEVGKQIVLAVKPVQKRCLEGRNVVIVSTKNPASTVTKFAQALSEQLQKKAGVARASIIPLNQIDTVEISENDICISLLETEREFLATMGPQDMDYLRAMTDVVTNLLWVTGANMLGSDPDPNLTLAGGLSRALMLEQPALRFAVYDIGPARLLKSDQLLLACENTVNALVANHDRDDCEFIQVNGLLYVSRFGPDFGLNSMFRRRLDPQRSVMEKETLAAVNPAQLSIGRVGVTDTMHFQQLSQQATAPPAAYVDIEVKAVSLNAKDVYAMNGRVDTRDKTTALDFAGVVTAVGADVKHLKIGDRAVAWAPNHFKTTERVPAGSVHKMLDDEEFTVVPTLLTVYGTAIYALNDRAHLRAGESILIHAGSGGFGIAAIALAQQIGAVVYTTIGSQGKRDYLIRELGVEPSHIFNSRDASFVSGIMEATKGRGVDVVINSLVGDLMHDSWSCLAEFGRFVEIGKRELLDAGKLDMRVFLRNSTFTAFDLSELFYAKDPFNRSTWDRLMTETMDLYRAGKIQPPPMKVFDVTQIPQAYRYFAGKDRVGKVVISMENPQARVPVAPATYLSVFDSEKVYLLIGCLGGLGRSLSRWMMARGARNFVFLGRSGLDRSSAQELVSRLESAGGSVTVVRGDVCKAADVKAAVTACVATGRAIGGVVQAAMGLHEALFTRMPNEAWHTCIDPKWQGTWNIHNALDGQDQLDFFLLTSSVSGSVGTATESNYCSANGFLDAFAQWRRSQGKPAVAVGLGMISEVGYLHENPEIEALLLRKGIQPLNEEEFLQVVDLALSSEAARDPREAHLLTGLEPAGVRELSARGFDVTSHGVLVDARAAVLSASLQAEQKARDSGSADVGAQHAVGAAAPWFKDLPPSLTGAFAPEADADTLLTAVVRLLKKRFSNLILMPLDQIDENKALPDFGVDSMISSEFRTWFWTVFRVDVPFLDIMSPRKSIAILAEFVETKLLAN</sequence>
<evidence type="ECO:0000313" key="12">
    <source>
        <dbReference type="EMBL" id="OQE43486.1"/>
    </source>
</evidence>
<dbReference type="PROSITE" id="PS00606">
    <property type="entry name" value="KS3_1"/>
    <property type="match status" value="1"/>
</dbReference>
<dbReference type="InterPro" id="IPR014030">
    <property type="entry name" value="Ketoacyl_synth_N"/>
</dbReference>
<dbReference type="GO" id="GO:0016491">
    <property type="term" value="F:oxidoreductase activity"/>
    <property type="evidence" value="ECO:0007669"/>
    <property type="project" value="UniProtKB-KW"/>
</dbReference>
<dbReference type="InterPro" id="IPR020807">
    <property type="entry name" value="PKS_DH"/>
</dbReference>
<gene>
    <name evidence="12" type="ORF">PENCOP_c003G07441</name>
</gene>
<dbReference type="SUPFAM" id="SSF47336">
    <property type="entry name" value="ACP-like"/>
    <property type="match status" value="1"/>
</dbReference>
<keyword evidence="2" id="KW-0597">Phosphoprotein</keyword>
<dbReference type="Pfam" id="PF16197">
    <property type="entry name" value="KAsynt_C_assoc"/>
    <property type="match status" value="1"/>
</dbReference>
<dbReference type="SMART" id="SM00827">
    <property type="entry name" value="PKS_AT"/>
    <property type="match status" value="1"/>
</dbReference>
<feature type="region of interest" description="C-terminal hotdog fold" evidence="8">
    <location>
        <begin position="1091"/>
        <end position="1244"/>
    </location>
</feature>
<evidence type="ECO:0000259" key="11">
    <source>
        <dbReference type="PROSITE" id="PS52019"/>
    </source>
</evidence>
<feature type="domain" description="Ketosynthase family 3 (KS3)" evidence="10">
    <location>
        <begin position="41"/>
        <end position="463"/>
    </location>
</feature>
<evidence type="ECO:0000256" key="6">
    <source>
        <dbReference type="ARBA" id="ARBA00023268"/>
    </source>
</evidence>
<dbReference type="SMART" id="SM00822">
    <property type="entry name" value="PKS_KR"/>
    <property type="match status" value="1"/>
</dbReference>
<dbReference type="InterPro" id="IPR001227">
    <property type="entry name" value="Ac_transferase_dom_sf"/>
</dbReference>
<evidence type="ECO:0000256" key="1">
    <source>
        <dbReference type="ARBA" id="ARBA00022450"/>
    </source>
</evidence>
<evidence type="ECO:0000256" key="2">
    <source>
        <dbReference type="ARBA" id="ARBA00022553"/>
    </source>
</evidence>
<dbReference type="InterPro" id="IPR036736">
    <property type="entry name" value="ACP-like_sf"/>
</dbReference>
<dbReference type="Gene3D" id="3.40.47.10">
    <property type="match status" value="1"/>
</dbReference>
<dbReference type="PROSITE" id="PS52004">
    <property type="entry name" value="KS3_2"/>
    <property type="match status" value="1"/>
</dbReference>
<dbReference type="GO" id="GO:0004315">
    <property type="term" value="F:3-oxoacyl-[acyl-carrier-protein] synthase activity"/>
    <property type="evidence" value="ECO:0007669"/>
    <property type="project" value="InterPro"/>
</dbReference>
<dbReference type="InterPro" id="IPR032821">
    <property type="entry name" value="PKS_assoc"/>
</dbReference>
<dbReference type="FunFam" id="3.40.50.720:FF:000209">
    <property type="entry name" value="Polyketide synthase Pks12"/>
    <property type="match status" value="1"/>
</dbReference>
<dbReference type="Proteomes" id="UP000191500">
    <property type="component" value="Unassembled WGS sequence"/>
</dbReference>
<dbReference type="PANTHER" id="PTHR43775:SF50">
    <property type="entry name" value="HIGHLY REDUCING POLYKETIDE SYNTHASE SRDA"/>
    <property type="match status" value="1"/>
</dbReference>
<protein>
    <submittedName>
        <fullName evidence="12">Uncharacterized protein</fullName>
    </submittedName>
</protein>
<dbReference type="InterPro" id="IPR050091">
    <property type="entry name" value="PKS_NRPS_Biosynth_Enz"/>
</dbReference>
<dbReference type="GO" id="GO:0006633">
    <property type="term" value="P:fatty acid biosynthetic process"/>
    <property type="evidence" value="ECO:0007669"/>
    <property type="project" value="InterPro"/>
</dbReference>
<evidence type="ECO:0000256" key="5">
    <source>
        <dbReference type="ARBA" id="ARBA00023002"/>
    </source>
</evidence>
<keyword evidence="1" id="KW-0596">Phosphopantetheine</keyword>
<reference evidence="13" key="1">
    <citation type="journal article" date="2017" name="Nat. Microbiol.">
        <title>Global analysis of biosynthetic gene clusters reveals vast potential of secondary metabolite production in Penicillium species.</title>
        <authorList>
            <person name="Nielsen J.C."/>
            <person name="Grijseels S."/>
            <person name="Prigent S."/>
            <person name="Ji B."/>
            <person name="Dainat J."/>
            <person name="Nielsen K.F."/>
            <person name="Frisvad J.C."/>
            <person name="Workman M."/>
            <person name="Nielsen J."/>
        </authorList>
    </citation>
    <scope>NUCLEOTIDE SEQUENCE [LARGE SCALE GENOMIC DNA]</scope>
    <source>
        <strain evidence="13">IBT 31321</strain>
    </source>
</reference>
<dbReference type="InterPro" id="IPR009081">
    <property type="entry name" value="PP-bd_ACP"/>
</dbReference>
<dbReference type="Pfam" id="PF13602">
    <property type="entry name" value="ADH_zinc_N_2"/>
    <property type="match status" value="1"/>
</dbReference>
<evidence type="ECO:0000259" key="9">
    <source>
        <dbReference type="PROSITE" id="PS50075"/>
    </source>
</evidence>
<dbReference type="InterPro" id="IPR013968">
    <property type="entry name" value="PKS_KR"/>
</dbReference>
<dbReference type="InterPro" id="IPR042104">
    <property type="entry name" value="PKS_dehydratase_sf"/>
</dbReference>
<dbReference type="Pfam" id="PF00109">
    <property type="entry name" value="ketoacyl-synt"/>
    <property type="match status" value="1"/>
</dbReference>
<evidence type="ECO:0000259" key="10">
    <source>
        <dbReference type="PROSITE" id="PS52004"/>
    </source>
</evidence>
<dbReference type="InterPro" id="IPR018201">
    <property type="entry name" value="Ketoacyl_synth_AS"/>
</dbReference>
<feature type="region of interest" description="N-terminal hotdog fold" evidence="8">
    <location>
        <begin position="935"/>
        <end position="1076"/>
    </location>
</feature>
<evidence type="ECO:0000256" key="4">
    <source>
        <dbReference type="ARBA" id="ARBA00022857"/>
    </source>
</evidence>
<dbReference type="Pfam" id="PF14765">
    <property type="entry name" value="PS-DH"/>
    <property type="match status" value="1"/>
</dbReference>
<dbReference type="CDD" id="cd05195">
    <property type="entry name" value="enoyl_red"/>
    <property type="match status" value="1"/>
</dbReference>
<dbReference type="InterPro" id="IPR014031">
    <property type="entry name" value="Ketoacyl_synth_C"/>
</dbReference>
<dbReference type="SMART" id="SM00826">
    <property type="entry name" value="PKS_DH"/>
    <property type="match status" value="1"/>
</dbReference>
<dbReference type="GO" id="GO:0004312">
    <property type="term" value="F:fatty acid synthase activity"/>
    <property type="evidence" value="ECO:0007669"/>
    <property type="project" value="TreeGrafter"/>
</dbReference>
<keyword evidence="4" id="KW-0521">NADP</keyword>
<dbReference type="GO" id="GO:0030639">
    <property type="term" value="P:polyketide biosynthetic process"/>
    <property type="evidence" value="ECO:0007669"/>
    <property type="project" value="UniProtKB-ARBA"/>
</dbReference>
<dbReference type="Pfam" id="PF02801">
    <property type="entry name" value="Ketoacyl-synt_C"/>
    <property type="match status" value="1"/>
</dbReference>
<dbReference type="InterPro" id="IPR016039">
    <property type="entry name" value="Thiolase-like"/>
</dbReference>
<dbReference type="InterPro" id="IPR057326">
    <property type="entry name" value="KR_dom"/>
</dbReference>
<dbReference type="EMBL" id="MDDG01000003">
    <property type="protein sequence ID" value="OQE43486.1"/>
    <property type="molecule type" value="Genomic_DNA"/>
</dbReference>
<dbReference type="Pfam" id="PF23114">
    <property type="entry name" value="NAD-bd_HRPKS_sdrA"/>
    <property type="match status" value="1"/>
</dbReference>
<dbReference type="Pfam" id="PF08240">
    <property type="entry name" value="ADH_N"/>
    <property type="match status" value="1"/>
</dbReference>